<evidence type="ECO:0000256" key="1">
    <source>
        <dbReference type="ARBA" id="ARBA00004141"/>
    </source>
</evidence>
<feature type="transmembrane region" description="Helical" evidence="8">
    <location>
        <begin position="73"/>
        <end position="96"/>
    </location>
</feature>
<evidence type="ECO:0000256" key="6">
    <source>
        <dbReference type="ARBA" id="ARBA00023136"/>
    </source>
</evidence>
<dbReference type="Pfam" id="PF18916">
    <property type="entry name" value="Lycopene_cyc"/>
    <property type="match status" value="1"/>
</dbReference>
<feature type="transmembrane region" description="Helical" evidence="8">
    <location>
        <begin position="6"/>
        <end position="25"/>
    </location>
</feature>
<comment type="subcellular location">
    <subcellularLocation>
        <location evidence="1">Membrane</location>
        <topology evidence="1">Multi-pass membrane protein</topology>
    </subcellularLocation>
</comment>
<sequence length="103" mass="11568">MSGLGYTLPAVVAVAAVCALEFAVLRTGLFRRPAYWLSMAIVLGFQVPVDGWLTKRSAPIVIYDERHTSGLRFPFDIPLEDFLFGFALVTTVLLLWEHQRANR</sequence>
<dbReference type="RefSeq" id="WP_085077297.1">
    <property type="nucleotide sequence ID" value="NZ_JACKRZ010000087.1"/>
</dbReference>
<dbReference type="NCBIfam" id="TIGR03462">
    <property type="entry name" value="CarR_dom_SF"/>
    <property type="match status" value="1"/>
</dbReference>
<dbReference type="GO" id="GO:0016117">
    <property type="term" value="P:carotenoid biosynthetic process"/>
    <property type="evidence" value="ECO:0007669"/>
    <property type="project" value="UniProtKB-KW"/>
</dbReference>
<keyword evidence="7" id="KW-0413">Isomerase</keyword>
<evidence type="ECO:0000256" key="8">
    <source>
        <dbReference type="SAM" id="Phobius"/>
    </source>
</evidence>
<evidence type="ECO:0000256" key="3">
    <source>
        <dbReference type="ARBA" id="ARBA00022692"/>
    </source>
</evidence>
<dbReference type="AlphaFoldDB" id="A0A1X1ZUZ8"/>
<dbReference type="InterPro" id="IPR017825">
    <property type="entry name" value="Lycopene_cyclase_dom"/>
</dbReference>
<evidence type="ECO:0000256" key="7">
    <source>
        <dbReference type="ARBA" id="ARBA00023235"/>
    </source>
</evidence>
<evidence type="ECO:0000313" key="11">
    <source>
        <dbReference type="Proteomes" id="UP000193529"/>
    </source>
</evidence>
<feature type="transmembrane region" description="Helical" evidence="8">
    <location>
        <begin position="34"/>
        <end position="53"/>
    </location>
</feature>
<comment type="pathway">
    <text evidence="2">Carotenoid biosynthesis.</text>
</comment>
<evidence type="ECO:0000256" key="4">
    <source>
        <dbReference type="ARBA" id="ARBA00022746"/>
    </source>
</evidence>
<evidence type="ECO:0000259" key="9">
    <source>
        <dbReference type="Pfam" id="PF18916"/>
    </source>
</evidence>
<organism evidence="10 11">
    <name type="scientific">Mycobacterium palustre</name>
    <dbReference type="NCBI Taxonomy" id="153971"/>
    <lineage>
        <taxon>Bacteria</taxon>
        <taxon>Bacillati</taxon>
        <taxon>Actinomycetota</taxon>
        <taxon>Actinomycetes</taxon>
        <taxon>Mycobacteriales</taxon>
        <taxon>Mycobacteriaceae</taxon>
        <taxon>Mycobacterium</taxon>
        <taxon>Mycobacterium simiae complex</taxon>
    </lineage>
</organism>
<name>A0A1X1ZUZ8_9MYCO</name>
<dbReference type="EMBL" id="LQPJ01000070">
    <property type="protein sequence ID" value="ORW27765.1"/>
    <property type="molecule type" value="Genomic_DNA"/>
</dbReference>
<keyword evidence="6 8" id="KW-0472">Membrane</keyword>
<dbReference type="GO" id="GO:0016020">
    <property type="term" value="C:membrane"/>
    <property type="evidence" value="ECO:0007669"/>
    <property type="project" value="UniProtKB-SubCell"/>
</dbReference>
<keyword evidence="4" id="KW-0125">Carotenoid biosynthesis</keyword>
<reference evidence="10 11" key="1">
    <citation type="submission" date="2016-01" db="EMBL/GenBank/DDBJ databases">
        <title>The new phylogeny of the genus Mycobacterium.</title>
        <authorList>
            <person name="Tarcisio F."/>
            <person name="Conor M."/>
            <person name="Antonella G."/>
            <person name="Elisabetta G."/>
            <person name="Giulia F.S."/>
            <person name="Sara T."/>
            <person name="Anna F."/>
            <person name="Clotilde B."/>
            <person name="Roberto B."/>
            <person name="Veronica D.S."/>
            <person name="Fabio R."/>
            <person name="Monica P."/>
            <person name="Olivier J."/>
            <person name="Enrico T."/>
            <person name="Nicola S."/>
        </authorList>
    </citation>
    <scope>NUCLEOTIDE SEQUENCE [LARGE SCALE GENOMIC DNA]</scope>
    <source>
        <strain evidence="10 11">DSM 44572</strain>
    </source>
</reference>
<keyword evidence="3 8" id="KW-0812">Transmembrane</keyword>
<protein>
    <submittedName>
        <fullName evidence="10">Lycopene cyclase</fullName>
    </submittedName>
</protein>
<dbReference type="GO" id="GO:0016872">
    <property type="term" value="F:intramolecular lyase activity"/>
    <property type="evidence" value="ECO:0007669"/>
    <property type="project" value="InterPro"/>
</dbReference>
<dbReference type="STRING" id="153971.AWC19_02560"/>
<dbReference type="Proteomes" id="UP000193529">
    <property type="component" value="Unassembled WGS sequence"/>
</dbReference>
<accession>A0A1X1ZUZ8</accession>
<evidence type="ECO:0000256" key="5">
    <source>
        <dbReference type="ARBA" id="ARBA00022989"/>
    </source>
</evidence>
<feature type="domain" description="Lycopene cyclase" evidence="9">
    <location>
        <begin position="12"/>
        <end position="98"/>
    </location>
</feature>
<keyword evidence="5 8" id="KW-1133">Transmembrane helix</keyword>
<dbReference type="OrthoDB" id="3402548at2"/>
<evidence type="ECO:0000313" key="10">
    <source>
        <dbReference type="EMBL" id="ORW27765.1"/>
    </source>
</evidence>
<evidence type="ECO:0000256" key="2">
    <source>
        <dbReference type="ARBA" id="ARBA00004829"/>
    </source>
</evidence>
<gene>
    <name evidence="10" type="ORF">AWC19_02560</name>
</gene>
<comment type="caution">
    <text evidence="10">The sequence shown here is derived from an EMBL/GenBank/DDBJ whole genome shotgun (WGS) entry which is preliminary data.</text>
</comment>
<dbReference type="GO" id="GO:0045436">
    <property type="term" value="F:lycopene beta cyclase activity"/>
    <property type="evidence" value="ECO:0007669"/>
    <property type="project" value="UniProtKB-ARBA"/>
</dbReference>
<keyword evidence="11" id="KW-1185">Reference proteome</keyword>
<proteinExistence type="predicted"/>